<sequence length="530" mass="61542">MATTDLDVAQTIQTALLGSVKVSQFDFLRFDSLNMCGVRSLSQANVRRLIHRFDQEGCRRLDPLTWIYAEISPNDLERIKAENSVERFAVESPTSIVLPPDSIVHCFQGQHRLAAATEWLDPSDLWWVLYLYDSTKLTQAARRKLREGETSAQEFCDGDIFRSVRYYQKRGETEPAGEWLAKWSPTKCRDFKQIYEPKSDSHQQFRDSLDSLLDFPPLWKPWQMGAHLLSLKIPEEFAANLNRMHAAWTHLTCNQPDLLDTETVEQFEGRCPSLSKADRSHVNDVFDQNIVFPSCSDIGTRSALRRAALEFTGIIPSLRLFFENIKYLRPLVYVVKRLLPPKFKGTIRQTMRRYYVRPGNNRFPIQVSENNIEEREHESDDYGFWSAYRQIFLFAMRHFYGLSDAHPLGHNRFLRPRQVADSQELWMRFKALSRAIGFVLPGIRAPNRPSQNNPEFAAIYNLLTRLRPPTQFEYDPTIFAQCSNQVVEVLMKVKQRKAQEQFPALTTDICGQWSLEKRCGMTDINSFFSD</sequence>
<dbReference type="EMBL" id="MVGC01000079">
    <property type="protein sequence ID" value="RJE24472.1"/>
    <property type="molecule type" value="Genomic_DNA"/>
</dbReference>
<dbReference type="AlphaFoldDB" id="A0A3A2ZMS3"/>
<protein>
    <submittedName>
        <fullName evidence="1">Uncharacterized protein</fullName>
    </submittedName>
</protein>
<dbReference type="InterPro" id="IPR022198">
    <property type="entry name" value="DUF3723"/>
</dbReference>
<keyword evidence="2" id="KW-1185">Reference proteome</keyword>
<dbReference type="Pfam" id="PF12520">
    <property type="entry name" value="DUF3723"/>
    <property type="match status" value="1"/>
</dbReference>
<dbReference type="Proteomes" id="UP000266188">
    <property type="component" value="Unassembled WGS sequence"/>
</dbReference>
<dbReference type="STRING" id="2070753.A0A3A2ZMS3"/>
<dbReference type="OrthoDB" id="4227485at2759"/>
<accession>A0A3A2ZMS3</accession>
<reference evidence="2" key="1">
    <citation type="submission" date="2017-02" db="EMBL/GenBank/DDBJ databases">
        <authorList>
            <person name="Tafer H."/>
            <person name="Lopandic K."/>
        </authorList>
    </citation>
    <scope>NUCLEOTIDE SEQUENCE [LARGE SCALE GENOMIC DNA]</scope>
    <source>
        <strain evidence="2">CBS 366.77</strain>
    </source>
</reference>
<evidence type="ECO:0000313" key="2">
    <source>
        <dbReference type="Proteomes" id="UP000266188"/>
    </source>
</evidence>
<comment type="caution">
    <text evidence="1">The sequence shown here is derived from an EMBL/GenBank/DDBJ whole genome shotgun (WGS) entry which is preliminary data.</text>
</comment>
<evidence type="ECO:0000313" key="1">
    <source>
        <dbReference type="EMBL" id="RJE24472.1"/>
    </source>
</evidence>
<organism evidence="1 2">
    <name type="scientific">Aspergillus sclerotialis</name>
    <dbReference type="NCBI Taxonomy" id="2070753"/>
    <lineage>
        <taxon>Eukaryota</taxon>
        <taxon>Fungi</taxon>
        <taxon>Dikarya</taxon>
        <taxon>Ascomycota</taxon>
        <taxon>Pezizomycotina</taxon>
        <taxon>Eurotiomycetes</taxon>
        <taxon>Eurotiomycetidae</taxon>
        <taxon>Eurotiales</taxon>
        <taxon>Aspergillaceae</taxon>
        <taxon>Aspergillus</taxon>
        <taxon>Aspergillus subgen. Polypaecilum</taxon>
    </lineage>
</organism>
<gene>
    <name evidence="1" type="ORF">PHISCL_03164</name>
</gene>
<name>A0A3A2ZMS3_9EURO</name>
<proteinExistence type="predicted"/>